<dbReference type="PROSITE" id="PS00622">
    <property type="entry name" value="HTH_LUXR_1"/>
    <property type="match status" value="1"/>
</dbReference>
<dbReference type="Gene3D" id="1.10.10.10">
    <property type="entry name" value="Winged helix-like DNA-binding domain superfamily/Winged helix DNA-binding domain"/>
    <property type="match status" value="1"/>
</dbReference>
<keyword evidence="1" id="KW-0805">Transcription regulation</keyword>
<dbReference type="InterPro" id="IPR016032">
    <property type="entry name" value="Sig_transdc_resp-reg_C-effctor"/>
</dbReference>
<dbReference type="RefSeq" id="WP_111222314.1">
    <property type="nucleotide sequence ID" value="NZ_CP117256.1"/>
</dbReference>
<dbReference type="AlphaFoldDB" id="A0AAF1K8X9"/>
<name>A0AAF1K8X9_9HYPH</name>
<dbReference type="InterPro" id="IPR005143">
    <property type="entry name" value="TF_LuxR_autoind-bd_dom"/>
</dbReference>
<dbReference type="GO" id="GO:0003677">
    <property type="term" value="F:DNA binding"/>
    <property type="evidence" value="ECO:0007669"/>
    <property type="project" value="UniProtKB-KW"/>
</dbReference>
<dbReference type="SMART" id="SM00421">
    <property type="entry name" value="HTH_LUXR"/>
    <property type="match status" value="1"/>
</dbReference>
<dbReference type="SUPFAM" id="SSF75516">
    <property type="entry name" value="Pheromone-binding domain of LuxR-like quorum-sensing transcription factors"/>
    <property type="match status" value="1"/>
</dbReference>
<organism evidence="5 6">
    <name type="scientific">Rhizobium tumorigenes</name>
    <dbReference type="NCBI Taxonomy" id="2041385"/>
    <lineage>
        <taxon>Bacteria</taxon>
        <taxon>Pseudomonadati</taxon>
        <taxon>Pseudomonadota</taxon>
        <taxon>Alphaproteobacteria</taxon>
        <taxon>Hyphomicrobiales</taxon>
        <taxon>Rhizobiaceae</taxon>
        <taxon>Rhizobium/Agrobacterium group</taxon>
        <taxon>Rhizobium</taxon>
    </lineage>
</organism>
<dbReference type="InterPro" id="IPR036388">
    <property type="entry name" value="WH-like_DNA-bd_sf"/>
</dbReference>
<dbReference type="PROSITE" id="PS50043">
    <property type="entry name" value="HTH_LUXR_2"/>
    <property type="match status" value="1"/>
</dbReference>
<keyword evidence="5" id="KW-0614">Plasmid</keyword>
<geneLocation type="plasmid" evidence="5 6">
    <name>pRt1078</name>
</geneLocation>
<accession>A0AAF1K8X9</accession>
<evidence type="ECO:0000313" key="5">
    <source>
        <dbReference type="EMBL" id="WFR97970.1"/>
    </source>
</evidence>
<protein>
    <submittedName>
        <fullName evidence="5">Autoinducer binding domain-containing protein</fullName>
    </submittedName>
</protein>
<keyword evidence="3" id="KW-0804">Transcription</keyword>
<proteinExistence type="predicted"/>
<dbReference type="Proteomes" id="UP000249499">
    <property type="component" value="Plasmid pRt1078"/>
</dbReference>
<evidence type="ECO:0000256" key="3">
    <source>
        <dbReference type="ARBA" id="ARBA00023163"/>
    </source>
</evidence>
<evidence type="ECO:0000313" key="6">
    <source>
        <dbReference type="Proteomes" id="UP000249499"/>
    </source>
</evidence>
<dbReference type="SUPFAM" id="SSF46894">
    <property type="entry name" value="C-terminal effector domain of the bipartite response regulators"/>
    <property type="match status" value="1"/>
</dbReference>
<gene>
    <name evidence="5" type="ORF">PR017_18950</name>
</gene>
<keyword evidence="6" id="KW-1185">Reference proteome</keyword>
<evidence type="ECO:0000256" key="1">
    <source>
        <dbReference type="ARBA" id="ARBA00023015"/>
    </source>
</evidence>
<dbReference type="Pfam" id="PF00196">
    <property type="entry name" value="GerE"/>
    <property type="match status" value="1"/>
</dbReference>
<dbReference type="KEGG" id="rtu:PR017_18950"/>
<dbReference type="InterPro" id="IPR036693">
    <property type="entry name" value="TF_LuxR_autoind-bd_dom_sf"/>
</dbReference>
<dbReference type="CDD" id="cd06170">
    <property type="entry name" value="LuxR_C_like"/>
    <property type="match status" value="1"/>
</dbReference>
<dbReference type="EMBL" id="CP117256">
    <property type="protein sequence ID" value="WFR97970.1"/>
    <property type="molecule type" value="Genomic_DNA"/>
</dbReference>
<feature type="domain" description="HTH luxR-type" evidence="4">
    <location>
        <begin position="177"/>
        <end position="241"/>
    </location>
</feature>
<dbReference type="InterPro" id="IPR000792">
    <property type="entry name" value="Tscrpt_reg_LuxR_C"/>
</dbReference>
<evidence type="ECO:0000256" key="2">
    <source>
        <dbReference type="ARBA" id="ARBA00023125"/>
    </source>
</evidence>
<sequence>MPVRQLSTTTPKALDEFQDLRSVPNHRHFGRNTIIDRLRLAVPFDYIVISGLDLDNYRYGFGFSIDTDLPPAFVEAYDADRMFSLDPFVRAVRSAHSVIAESDVYALEKPPERLAYLARMYGVQNRTFFPVARNDLVYGAVYVCRTTPFTDEEKCFLSLVAEVIHTAITKPLMERFAADELRLLAGEIACLKQASFGLTSETIAVETGYQLHTVNTYMNSVIKKLGVTSRTHAAAEAIRRKLFS</sequence>
<reference evidence="5 6" key="1">
    <citation type="journal article" date="2018" name="Sci. Rep.">
        <title>Rhizobium tumorigenes sp. nov., a novel plant tumorigenic bacterium isolated from cane gall tumors on thornless blackberry.</title>
        <authorList>
            <person name="Kuzmanovi N."/>
            <person name="Smalla K."/>
            <person name="Gronow S."/>
            <person name="PuBawska J."/>
        </authorList>
    </citation>
    <scope>NUCLEOTIDE SEQUENCE [LARGE SCALE GENOMIC DNA]</scope>
    <source>
        <strain evidence="5 6">1078</strain>
    </source>
</reference>
<dbReference type="GO" id="GO:0006355">
    <property type="term" value="P:regulation of DNA-templated transcription"/>
    <property type="evidence" value="ECO:0007669"/>
    <property type="project" value="InterPro"/>
</dbReference>
<dbReference type="Gene3D" id="3.30.450.80">
    <property type="entry name" value="Transcription factor LuxR-like, autoinducer-binding domain"/>
    <property type="match status" value="1"/>
</dbReference>
<keyword evidence="2" id="KW-0238">DNA-binding</keyword>
<dbReference type="Pfam" id="PF03472">
    <property type="entry name" value="Autoind_bind"/>
    <property type="match status" value="1"/>
</dbReference>
<reference evidence="6" key="2">
    <citation type="journal article" date="2023" name="MicrobiologyOpen">
        <title>Genomics of the tumorigenes clade of the family Rhizobiaceae and description of Rhizobium rhododendri sp. nov.</title>
        <authorList>
            <person name="Kuzmanovic N."/>
            <person name="diCenzo G.C."/>
            <person name="Bunk B."/>
            <person name="Sproeer C."/>
            <person name="Fruehling A."/>
            <person name="Neumann-Schaal M."/>
            <person name="Overmann J."/>
            <person name="Smalla K."/>
        </authorList>
    </citation>
    <scope>NUCLEOTIDE SEQUENCE [LARGE SCALE GENOMIC DNA]</scope>
    <source>
        <strain evidence="6">1078</strain>
        <plasmid evidence="6">pRt1078</plasmid>
    </source>
</reference>
<evidence type="ECO:0000259" key="4">
    <source>
        <dbReference type="PROSITE" id="PS50043"/>
    </source>
</evidence>